<dbReference type="InterPro" id="IPR036322">
    <property type="entry name" value="WD40_repeat_dom_sf"/>
</dbReference>
<proteinExistence type="predicted"/>
<sequence>RFQGHQGTVWSVSFSPDGQYIATAADDGTTRLWNLNGQQVAQFQGHRKAVRSVSFSPDGKYIATAADDHTARLWPVENLEQLLVRGCNWLHDYLENNSNVSDRNLCNQNKITLL</sequence>
<dbReference type="PROSITE" id="PS50294">
    <property type="entry name" value="WD_REPEATS_REGION"/>
    <property type="match status" value="2"/>
</dbReference>
<dbReference type="PANTHER" id="PTHR19879:SF9">
    <property type="entry name" value="TRANSCRIPTION INITIATION FACTOR TFIID SUBUNIT 5"/>
    <property type="match status" value="1"/>
</dbReference>
<organism evidence="4 5">
    <name type="scientific">Atlanticothrix silvestris CENA357</name>
    <dbReference type="NCBI Taxonomy" id="1725252"/>
    <lineage>
        <taxon>Bacteria</taxon>
        <taxon>Bacillati</taxon>
        <taxon>Cyanobacteriota</taxon>
        <taxon>Cyanophyceae</taxon>
        <taxon>Nostocales</taxon>
        <taxon>Nodulariaceae</taxon>
        <taxon>Atlanticothrix</taxon>
        <taxon>Atlanticothrix silvestris</taxon>
    </lineage>
</organism>
<evidence type="ECO:0000256" key="2">
    <source>
        <dbReference type="ARBA" id="ARBA00022737"/>
    </source>
</evidence>
<dbReference type="InterPro" id="IPR001680">
    <property type="entry name" value="WD40_rpt"/>
</dbReference>
<dbReference type="InterPro" id="IPR019775">
    <property type="entry name" value="WD40_repeat_CS"/>
</dbReference>
<keyword evidence="2" id="KW-0677">Repeat</keyword>
<evidence type="ECO:0000256" key="1">
    <source>
        <dbReference type="ARBA" id="ARBA00022574"/>
    </source>
</evidence>
<comment type="caution">
    <text evidence="4">The sequence shown here is derived from an EMBL/GenBank/DDBJ whole genome shotgun (WGS) entry which is preliminary data.</text>
</comment>
<dbReference type="Gene3D" id="2.130.10.10">
    <property type="entry name" value="YVTN repeat-like/Quinoprotein amine dehydrogenase"/>
    <property type="match status" value="1"/>
</dbReference>
<reference evidence="4 5" key="1">
    <citation type="journal article" date="2021" name="Int. J. Syst. Evol. Microbiol.">
        <title>Amazonocrinis nigriterrae gen. nov., sp. nov., Atlanticothrix silvestris gen. nov., sp. nov. and Dendronalium phyllosphericum gen. nov., sp. nov., nostocacean cyanobacteria from Brazilian environments.</title>
        <authorList>
            <person name="Alvarenga D.O."/>
            <person name="Andreote A.P.D."/>
            <person name="Branco L.H.Z."/>
            <person name="Delbaje E."/>
            <person name="Cruz R.B."/>
            <person name="Varani A.M."/>
            <person name="Fiore M.F."/>
        </authorList>
    </citation>
    <scope>NUCLEOTIDE SEQUENCE [LARGE SCALE GENOMIC DNA]</scope>
    <source>
        <strain evidence="4 5">CENA357</strain>
    </source>
</reference>
<dbReference type="EMBL" id="JAECZB010000025">
    <property type="protein sequence ID" value="MBH8553165.1"/>
    <property type="molecule type" value="Genomic_DNA"/>
</dbReference>
<protein>
    <submittedName>
        <fullName evidence="4">PD40 domain-containing protein</fullName>
    </submittedName>
</protein>
<name>A0A8J7HIQ2_9CYAN</name>
<accession>A0A8J7HIQ2</accession>
<gene>
    <name evidence="4" type="ORF">I8751_12445</name>
</gene>
<dbReference type="PANTHER" id="PTHR19879">
    <property type="entry name" value="TRANSCRIPTION INITIATION FACTOR TFIID"/>
    <property type="match status" value="1"/>
</dbReference>
<dbReference type="InterPro" id="IPR015943">
    <property type="entry name" value="WD40/YVTN_repeat-like_dom_sf"/>
</dbReference>
<dbReference type="PROSITE" id="PS50082">
    <property type="entry name" value="WD_REPEATS_2"/>
    <property type="match status" value="2"/>
</dbReference>
<keyword evidence="1 3" id="KW-0853">WD repeat</keyword>
<keyword evidence="5" id="KW-1185">Reference proteome</keyword>
<evidence type="ECO:0000313" key="4">
    <source>
        <dbReference type="EMBL" id="MBH8553165.1"/>
    </source>
</evidence>
<feature type="repeat" description="WD" evidence="3">
    <location>
        <begin position="2"/>
        <end position="43"/>
    </location>
</feature>
<dbReference type="Proteomes" id="UP000599391">
    <property type="component" value="Unassembled WGS sequence"/>
</dbReference>
<dbReference type="PROSITE" id="PS00678">
    <property type="entry name" value="WD_REPEATS_1"/>
    <property type="match status" value="1"/>
</dbReference>
<dbReference type="AlphaFoldDB" id="A0A8J7HIQ2"/>
<dbReference type="RefSeq" id="WP_214439455.1">
    <property type="nucleotide sequence ID" value="NZ_JAECZB010000025.1"/>
</dbReference>
<dbReference type="Pfam" id="PF00400">
    <property type="entry name" value="WD40"/>
    <property type="match status" value="2"/>
</dbReference>
<feature type="non-terminal residue" evidence="4">
    <location>
        <position position="1"/>
    </location>
</feature>
<feature type="repeat" description="WD" evidence="3">
    <location>
        <begin position="43"/>
        <end position="84"/>
    </location>
</feature>
<dbReference type="SMART" id="SM00320">
    <property type="entry name" value="WD40"/>
    <property type="match status" value="2"/>
</dbReference>
<evidence type="ECO:0000256" key="3">
    <source>
        <dbReference type="PROSITE-ProRule" id="PRU00221"/>
    </source>
</evidence>
<evidence type="ECO:0000313" key="5">
    <source>
        <dbReference type="Proteomes" id="UP000599391"/>
    </source>
</evidence>
<dbReference type="SUPFAM" id="SSF50978">
    <property type="entry name" value="WD40 repeat-like"/>
    <property type="match status" value="1"/>
</dbReference>